<keyword evidence="1" id="KW-1133">Transmembrane helix</keyword>
<comment type="caution">
    <text evidence="2">The sequence shown here is derived from an EMBL/GenBank/DDBJ whole genome shotgun (WGS) entry which is preliminary data.</text>
</comment>
<evidence type="ECO:0000313" key="3">
    <source>
        <dbReference type="Proteomes" id="UP000256257"/>
    </source>
</evidence>
<dbReference type="EMBL" id="QNVV01000001">
    <property type="protein sequence ID" value="REC50404.1"/>
    <property type="molecule type" value="Genomic_DNA"/>
</dbReference>
<dbReference type="AlphaFoldDB" id="A0A3D9B9H2"/>
<proteinExistence type="predicted"/>
<gene>
    <name evidence="2" type="ORF">DRF67_02430</name>
</gene>
<keyword evidence="3" id="KW-1185">Reference proteome</keyword>
<keyword evidence="1" id="KW-0812">Transmembrane</keyword>
<sequence>MKKWILKIFYFLQLLILIQNIQFIIFYFSNYNVFYSLGSVFSAYFFFLNYLSGVILFFWSFFYLNRFRFLTILFMLNIIFEYFLVLYLVGDSF</sequence>
<feature type="transmembrane region" description="Helical" evidence="1">
    <location>
        <begin position="41"/>
        <end position="62"/>
    </location>
</feature>
<reference evidence="2 3" key="1">
    <citation type="submission" date="2018-06" db="EMBL/GenBank/DDBJ databases">
        <title>Novel Chryseobacterium species.</title>
        <authorList>
            <person name="Newman J."/>
            <person name="Hugo C."/>
            <person name="Oosthuizen L."/>
            <person name="Charimba G."/>
        </authorList>
    </citation>
    <scope>NUCLEOTIDE SEQUENCE [LARGE SCALE GENOMIC DNA]</scope>
    <source>
        <strain evidence="2 3">7_F195</strain>
    </source>
</reference>
<evidence type="ECO:0000256" key="1">
    <source>
        <dbReference type="SAM" id="Phobius"/>
    </source>
</evidence>
<dbReference type="Proteomes" id="UP000256257">
    <property type="component" value="Unassembled WGS sequence"/>
</dbReference>
<accession>A0A3D9B9H2</accession>
<feature type="transmembrane region" description="Helical" evidence="1">
    <location>
        <begin position="69"/>
        <end position="90"/>
    </location>
</feature>
<protein>
    <submittedName>
        <fullName evidence="2">Uncharacterized protein</fullName>
    </submittedName>
</protein>
<evidence type="ECO:0000313" key="2">
    <source>
        <dbReference type="EMBL" id="REC50404.1"/>
    </source>
</evidence>
<organism evidence="2 3">
    <name type="scientific">Chryseobacterium pennipullorum</name>
    <dbReference type="NCBI Taxonomy" id="2258963"/>
    <lineage>
        <taxon>Bacteria</taxon>
        <taxon>Pseudomonadati</taxon>
        <taxon>Bacteroidota</taxon>
        <taxon>Flavobacteriia</taxon>
        <taxon>Flavobacteriales</taxon>
        <taxon>Weeksellaceae</taxon>
        <taxon>Chryseobacterium group</taxon>
        <taxon>Chryseobacterium</taxon>
    </lineage>
</organism>
<feature type="transmembrane region" description="Helical" evidence="1">
    <location>
        <begin position="9"/>
        <end position="29"/>
    </location>
</feature>
<keyword evidence="1" id="KW-0472">Membrane</keyword>
<name>A0A3D9B9H2_9FLAO</name>